<dbReference type="EMBL" id="CP002857">
    <property type="protein sequence ID" value="AEI08692.1"/>
    <property type="molecule type" value="Genomic_DNA"/>
</dbReference>
<feature type="region of interest" description="Disordered" evidence="1">
    <location>
        <begin position="42"/>
        <end position="93"/>
    </location>
</feature>
<name>F8DXE7_CORRG</name>
<sequence>MIICMNAFASRRAPSLTRRRMLPYAGIAIALAGTLLASSACTTDESSEAPNSSTAPGSGGKQSTDPTEPKRLNVQVDKSHPWDKSSFTQGVETDAEGNLVVGTGQYKQSRIYRTTLDGKQSDSHDLPNDFFGEGLTIAGDAVWQLTWKEHTAIKRESGDLSEIGRARYEGEGWGLCSQQDRLVMSDGTGTLSFRDPATFAKTGEVSVTKAGQATTMLNELECAPDGSVWANVWQTNEIYRIDPQSGKVTGIANLSGKLPAAERSGADVLNGIALIPNDTSGLSNPTGQRFYLTGKWWDELYEVTITE</sequence>
<dbReference type="AlphaFoldDB" id="F8DXE7"/>
<dbReference type="PANTHER" id="PTHR31270:SF1">
    <property type="entry name" value="GLUTAMINYL-PEPTIDE CYCLOTRANSFERASE"/>
    <property type="match status" value="1"/>
</dbReference>
<dbReference type="KEGG" id="crd:CRES_0329"/>
<feature type="chain" id="PRO_5039315250" evidence="2">
    <location>
        <begin position="38"/>
        <end position="307"/>
    </location>
</feature>
<evidence type="ECO:0000313" key="3">
    <source>
        <dbReference type="EMBL" id="AEI08692.1"/>
    </source>
</evidence>
<evidence type="ECO:0000313" key="4">
    <source>
        <dbReference type="Proteomes" id="UP000000492"/>
    </source>
</evidence>
<dbReference type="InterPro" id="IPR007788">
    <property type="entry name" value="QCT"/>
</dbReference>
<dbReference type="Pfam" id="PF05096">
    <property type="entry name" value="Glu_cyclase_2"/>
    <property type="match status" value="1"/>
</dbReference>
<keyword evidence="2" id="KW-0732">Signal</keyword>
<dbReference type="HOGENOM" id="CLU_060272_2_1_11"/>
<organism evidence="3 4">
    <name type="scientific">Corynebacterium resistens (strain DSM 45100 / JCM 12819 / GTC 2026 / SICGH 158)</name>
    <dbReference type="NCBI Taxonomy" id="662755"/>
    <lineage>
        <taxon>Bacteria</taxon>
        <taxon>Bacillati</taxon>
        <taxon>Actinomycetota</taxon>
        <taxon>Actinomycetes</taxon>
        <taxon>Mycobacteriales</taxon>
        <taxon>Corynebacteriaceae</taxon>
        <taxon>Corynebacterium</taxon>
    </lineage>
</organism>
<dbReference type="SUPFAM" id="SSF63829">
    <property type="entry name" value="Calcium-dependent phosphotriesterase"/>
    <property type="match status" value="1"/>
</dbReference>
<evidence type="ECO:0000256" key="2">
    <source>
        <dbReference type="SAM" id="SignalP"/>
    </source>
</evidence>
<reference evidence="3 4" key="1">
    <citation type="journal article" date="2012" name="BMC Genomics">
        <title>Complete genome sequence, lifestyle, and multi-drug resistance of the human pathogen Corynebacterium resistens DSM 45100 isolated from blood samples of a leukemia patient.</title>
        <authorList>
            <person name="Schroder J."/>
            <person name="Maus I."/>
            <person name="Meyer K."/>
            <person name="Wordemann S."/>
            <person name="Blom J."/>
            <person name="Jaenicke S."/>
            <person name="Schneider J."/>
            <person name="Trost E."/>
            <person name="Tauch A."/>
        </authorList>
    </citation>
    <scope>NUCLEOTIDE SEQUENCE [LARGE SCALE GENOMIC DNA]</scope>
    <source>
        <strain evidence="4">DSM 45100 / JCM 12819 / CCUG 50093 / GTC 2026 / SICGH 158</strain>
    </source>
</reference>
<proteinExistence type="predicted"/>
<protein>
    <submittedName>
        <fullName evidence="3">Secreted protein</fullName>
    </submittedName>
</protein>
<dbReference type="PANTHER" id="PTHR31270">
    <property type="entry name" value="GLUTAMINYL-PEPTIDE CYCLOTRANSFERASE"/>
    <property type="match status" value="1"/>
</dbReference>
<dbReference type="STRING" id="662755.CRES_0329"/>
<accession>F8DXE7</accession>
<dbReference type="Proteomes" id="UP000000492">
    <property type="component" value="Chromosome"/>
</dbReference>
<feature type="compositionally biased region" description="Polar residues" evidence="1">
    <location>
        <begin position="48"/>
        <end position="66"/>
    </location>
</feature>
<dbReference type="eggNOG" id="COG3823">
    <property type="taxonomic scope" value="Bacteria"/>
</dbReference>
<feature type="compositionally biased region" description="Basic and acidic residues" evidence="1">
    <location>
        <begin position="67"/>
        <end position="83"/>
    </location>
</feature>
<dbReference type="GO" id="GO:0016603">
    <property type="term" value="F:glutaminyl-peptide cyclotransferase activity"/>
    <property type="evidence" value="ECO:0007669"/>
    <property type="project" value="InterPro"/>
</dbReference>
<gene>
    <name evidence="3" type="ordered locus">CRES_0329</name>
</gene>
<feature type="signal peptide" evidence="2">
    <location>
        <begin position="1"/>
        <end position="37"/>
    </location>
</feature>
<keyword evidence="4" id="KW-1185">Reference proteome</keyword>
<evidence type="ECO:0000256" key="1">
    <source>
        <dbReference type="SAM" id="MobiDB-lite"/>
    </source>
</evidence>